<evidence type="ECO:0000313" key="2">
    <source>
        <dbReference type="EMBL" id="SMX32407.1"/>
    </source>
</evidence>
<reference evidence="3" key="1">
    <citation type="submission" date="2017-05" db="EMBL/GenBank/DDBJ databases">
        <authorList>
            <person name="Rodrigo-Torres L."/>
            <person name="Arahal R. D."/>
            <person name="Lucena T."/>
        </authorList>
    </citation>
    <scope>NUCLEOTIDE SEQUENCE [LARGE SCALE GENOMIC DNA]</scope>
    <source>
        <strain evidence="3">CECT 8868</strain>
    </source>
</reference>
<keyword evidence="1" id="KW-1133">Transmembrane helix</keyword>
<dbReference type="OrthoDB" id="9881848at2"/>
<dbReference type="Proteomes" id="UP000203464">
    <property type="component" value="Unassembled WGS sequence"/>
</dbReference>
<feature type="transmembrane region" description="Helical" evidence="1">
    <location>
        <begin position="46"/>
        <end position="66"/>
    </location>
</feature>
<proteinExistence type="predicted"/>
<name>A0A238JQF8_9RHOB</name>
<feature type="transmembrane region" description="Helical" evidence="1">
    <location>
        <begin position="135"/>
        <end position="155"/>
    </location>
</feature>
<sequence length="208" mass="22476">MDVLADLAALFIRFVIGVMRVVMRLIGFGFSKTWIANHAETVRNWGVALTVVMVVYLTLGVVRAAVPALATPWLTLLYEWPVIIFALIACLVGFTMSEWDVNYYDPDPTMHAFKPDELAPAHTTGPVTSPPTRHGAGIVALIFLALVIGAIFSGVTSQRHEASLAEKLCAQADERISDGAEQAVRDGAGLLDRVLGTQTADRIPCADD</sequence>
<gene>
    <name evidence="2" type="ORF">OCA8868_00728</name>
</gene>
<dbReference type="EMBL" id="FXYD01000001">
    <property type="protein sequence ID" value="SMX32407.1"/>
    <property type="molecule type" value="Genomic_DNA"/>
</dbReference>
<keyword evidence="3" id="KW-1185">Reference proteome</keyword>
<dbReference type="RefSeq" id="WP_093995142.1">
    <property type="nucleotide sequence ID" value="NZ_FXYD01000001.1"/>
</dbReference>
<protein>
    <submittedName>
        <fullName evidence="2">Uncharacterized protein</fullName>
    </submittedName>
</protein>
<feature type="transmembrane region" description="Helical" evidence="1">
    <location>
        <begin position="78"/>
        <end position="96"/>
    </location>
</feature>
<evidence type="ECO:0000256" key="1">
    <source>
        <dbReference type="SAM" id="Phobius"/>
    </source>
</evidence>
<accession>A0A238JQF8</accession>
<organism evidence="2 3">
    <name type="scientific">Octadecabacter ascidiaceicola</name>
    <dbReference type="NCBI Taxonomy" id="1655543"/>
    <lineage>
        <taxon>Bacteria</taxon>
        <taxon>Pseudomonadati</taxon>
        <taxon>Pseudomonadota</taxon>
        <taxon>Alphaproteobacteria</taxon>
        <taxon>Rhodobacterales</taxon>
        <taxon>Roseobacteraceae</taxon>
        <taxon>Octadecabacter</taxon>
    </lineage>
</organism>
<dbReference type="AlphaFoldDB" id="A0A238JQF8"/>
<feature type="transmembrane region" description="Helical" evidence="1">
    <location>
        <begin position="7"/>
        <end position="26"/>
    </location>
</feature>
<keyword evidence="1" id="KW-0812">Transmembrane</keyword>
<evidence type="ECO:0000313" key="3">
    <source>
        <dbReference type="Proteomes" id="UP000203464"/>
    </source>
</evidence>
<keyword evidence="1" id="KW-0472">Membrane</keyword>